<dbReference type="GeneID" id="104727904"/>
<name>A0ABM0URZ7_CAMSA</name>
<dbReference type="Proteomes" id="UP000694864">
    <property type="component" value="Chromosome 11"/>
</dbReference>
<keyword evidence="1" id="KW-1185">Reference proteome</keyword>
<dbReference type="Pfam" id="PF14223">
    <property type="entry name" value="Retrotran_gag_2"/>
    <property type="match status" value="1"/>
</dbReference>
<dbReference type="RefSeq" id="XP_010445266.1">
    <property type="nucleotide sequence ID" value="XM_010446964.1"/>
</dbReference>
<accession>A0ABM0URZ7</accession>
<reference evidence="1" key="1">
    <citation type="journal article" date="2014" name="Nat. Commun.">
        <title>The emerging biofuel crop Camelina sativa retains a highly undifferentiated hexaploid genome structure.</title>
        <authorList>
            <person name="Kagale S."/>
            <person name="Koh C."/>
            <person name="Nixon J."/>
            <person name="Bollina V."/>
            <person name="Clarke W.E."/>
            <person name="Tuteja R."/>
            <person name="Spillane C."/>
            <person name="Robinson S.J."/>
            <person name="Links M.G."/>
            <person name="Clarke C."/>
            <person name="Higgins E.E."/>
            <person name="Huebert T."/>
            <person name="Sharpe A.G."/>
            <person name="Parkin I.A."/>
        </authorList>
    </citation>
    <scope>NUCLEOTIDE SEQUENCE [LARGE SCALE GENOMIC DNA]</scope>
    <source>
        <strain evidence="1">cv. DH55</strain>
    </source>
</reference>
<protein>
    <submittedName>
        <fullName evidence="2">Uncharacterized protein LOC104727904</fullName>
    </submittedName>
</protein>
<gene>
    <name evidence="2" type="primary">LOC104727904</name>
</gene>
<evidence type="ECO:0000313" key="2">
    <source>
        <dbReference type="RefSeq" id="XP_010445266.1"/>
    </source>
</evidence>
<dbReference type="PANTHER" id="PTHR47481:SF22">
    <property type="entry name" value="RETROTRANSPOSON GAG DOMAIN-CONTAINING PROTEIN"/>
    <property type="match status" value="1"/>
</dbReference>
<reference evidence="2" key="2">
    <citation type="submission" date="2025-08" db="UniProtKB">
        <authorList>
            <consortium name="RefSeq"/>
        </authorList>
    </citation>
    <scope>IDENTIFICATION</scope>
    <source>
        <tissue evidence="2">Leaf</tissue>
    </source>
</reference>
<organism evidence="1 2">
    <name type="scientific">Camelina sativa</name>
    <name type="common">False flax</name>
    <name type="synonym">Myagrum sativum</name>
    <dbReference type="NCBI Taxonomy" id="90675"/>
    <lineage>
        <taxon>Eukaryota</taxon>
        <taxon>Viridiplantae</taxon>
        <taxon>Streptophyta</taxon>
        <taxon>Embryophyta</taxon>
        <taxon>Tracheophyta</taxon>
        <taxon>Spermatophyta</taxon>
        <taxon>Magnoliopsida</taxon>
        <taxon>eudicotyledons</taxon>
        <taxon>Gunneridae</taxon>
        <taxon>Pentapetalae</taxon>
        <taxon>rosids</taxon>
        <taxon>malvids</taxon>
        <taxon>Brassicales</taxon>
        <taxon>Brassicaceae</taxon>
        <taxon>Camelineae</taxon>
        <taxon>Camelina</taxon>
    </lineage>
</organism>
<proteinExistence type="predicted"/>
<dbReference type="PANTHER" id="PTHR47481">
    <property type="match status" value="1"/>
</dbReference>
<evidence type="ECO:0000313" key="1">
    <source>
        <dbReference type="Proteomes" id="UP000694864"/>
    </source>
</evidence>
<sequence>MAAPTSDIINATSTNQLHNINMSNVTKLIASNFLMWSRQIHALLAGYGLTGFCDGTTVAPASIVLHDGHTIDNPAYDLWQRQDQLIVASLFGAISVELQPILSNSSTTTQIWTLLSSTYAKPTWGHIKMLREQIKQWRKGTRSIDEYVQGFFPRFDQLATLGKPYEHEEKIEYLLSGLPEDYKPIVDQIEGCDTPPTMSAIH</sequence>